<organism evidence="1 2">
    <name type="scientific">Brevibacterium epidermidis</name>
    <dbReference type="NCBI Taxonomy" id="1698"/>
    <lineage>
        <taxon>Bacteria</taxon>
        <taxon>Bacillati</taxon>
        <taxon>Actinomycetota</taxon>
        <taxon>Actinomycetes</taxon>
        <taxon>Micrococcales</taxon>
        <taxon>Brevibacteriaceae</taxon>
        <taxon>Brevibacterium</taxon>
    </lineage>
</organism>
<accession>A0ABV4EK23</accession>
<evidence type="ECO:0000313" key="1">
    <source>
        <dbReference type="EMBL" id="MEY9258891.1"/>
    </source>
</evidence>
<dbReference type="EMBL" id="JBGBYS010000009">
    <property type="protein sequence ID" value="MEY9258891.1"/>
    <property type="molecule type" value="Genomic_DNA"/>
</dbReference>
<proteinExistence type="predicted"/>
<dbReference type="RefSeq" id="WP_370036249.1">
    <property type="nucleotide sequence ID" value="NZ_JBGBYS010000009.1"/>
</dbReference>
<evidence type="ECO:0000313" key="2">
    <source>
        <dbReference type="Proteomes" id="UP001565435"/>
    </source>
</evidence>
<dbReference type="Proteomes" id="UP001565435">
    <property type="component" value="Unassembled WGS sequence"/>
</dbReference>
<gene>
    <name evidence="1" type="ORF">ABH903_001913</name>
</gene>
<keyword evidence="2" id="KW-1185">Reference proteome</keyword>
<reference evidence="1 2" key="1">
    <citation type="submission" date="2024-07" db="EMBL/GenBank/DDBJ databases">
        <title>Mealworm larvae gut microbial communities from Newark, Delaware, USA.</title>
        <authorList>
            <person name="Blenner M."/>
        </authorList>
    </citation>
    <scope>NUCLEOTIDE SEQUENCE [LARGE SCALE GENOMIC DNA]</scope>
    <source>
        <strain evidence="1 2">UD i117</strain>
    </source>
</reference>
<protein>
    <submittedName>
        <fullName evidence="1">Uncharacterized protein</fullName>
    </submittedName>
</protein>
<comment type="caution">
    <text evidence="1">The sequence shown here is derived from an EMBL/GenBank/DDBJ whole genome shotgun (WGS) entry which is preliminary data.</text>
</comment>
<name>A0ABV4EK23_BREEP</name>
<sequence>MSAEIGTGRSVAPDLQVEDPVRMEPLVTAAEALAVFQRKLPDSVAEARAVHHPFWWAALDVRTRGLFRRSSAGAGQRMDVLVNAVSGRGMIADFTPRGASAEPEEWSSLIGEQAGPLPSRGEAERTARSLARAKVVKTVKLGMGIEITLAAGLRGVLKPNWIVTGGNAKHSATILVDGLDGSHYIVRVDKAGRRREIG</sequence>